<dbReference type="KEGG" id="plig:NAG76_18715"/>
<dbReference type="Pfam" id="PF26595">
    <property type="entry name" value="A_ENA"/>
    <property type="match status" value="1"/>
</dbReference>
<name>A0A9J6ZD46_9BACL</name>
<proteinExistence type="predicted"/>
<evidence type="ECO:0000313" key="1">
    <source>
        <dbReference type="EMBL" id="URN93840.1"/>
    </source>
</evidence>
<sequence>MSLPNIPNIDPRITLCNEDVFNLLMASIAMKGLGLSHLVNAEAEKVQFALGTLHASHDPACLDDILKINDSVRKTLTGVMQTELILLMQLSTTLESFVDANECENDNEDDCVE</sequence>
<accession>A0A9J6ZD46</accession>
<organism evidence="1 2">
    <name type="scientific">Candidatus Pristimantibacillus lignocellulolyticus</name>
    <dbReference type="NCBI Taxonomy" id="2994561"/>
    <lineage>
        <taxon>Bacteria</taxon>
        <taxon>Bacillati</taxon>
        <taxon>Bacillota</taxon>
        <taxon>Bacilli</taxon>
        <taxon>Bacillales</taxon>
        <taxon>Paenibacillaceae</taxon>
        <taxon>Candidatus Pristimantibacillus</taxon>
    </lineage>
</organism>
<dbReference type="AlphaFoldDB" id="A0A9J6ZD46"/>
<dbReference type="Proteomes" id="UP001056756">
    <property type="component" value="Chromosome"/>
</dbReference>
<evidence type="ECO:0000313" key="2">
    <source>
        <dbReference type="Proteomes" id="UP001056756"/>
    </source>
</evidence>
<reference evidence="1" key="1">
    <citation type="submission" date="2022-05" db="EMBL/GenBank/DDBJ databases">
        <title>Novel bacterial taxa in a minimal lignocellulolytic consortium and its capacity to transform plastics disclosed by genome-resolved metagenomics.</title>
        <authorList>
            <person name="Rodriguez C.A.D."/>
            <person name="Diaz-Garcia L."/>
            <person name="Herrera K."/>
            <person name="Tarazona N.A."/>
            <person name="Sproer C."/>
            <person name="Overmann J."/>
            <person name="Jimenez D.J."/>
        </authorList>
    </citation>
    <scope>NUCLEOTIDE SEQUENCE</scope>
    <source>
        <strain evidence="1">MAG5</strain>
    </source>
</reference>
<dbReference type="EMBL" id="CP097899">
    <property type="protein sequence ID" value="URN93840.1"/>
    <property type="molecule type" value="Genomic_DNA"/>
</dbReference>
<dbReference type="InterPro" id="IPR058705">
    <property type="entry name" value="A_ENA"/>
</dbReference>
<gene>
    <name evidence="1" type="ORF">NAG76_18715</name>
</gene>
<protein>
    <submittedName>
        <fullName evidence="1">Uncharacterized protein</fullName>
    </submittedName>
</protein>